<sequence length="98" mass="10046">MIDATTTLTCSVGLQVHEVVEAVHEGAHGGFAADPGEGRGRGALRRVVGGGSLGRWFGRHPADYGMPTRAMPPCGATGSWLFGKLEACARGTAAPSAR</sequence>
<accession>A1TTQ6</accession>
<reference evidence="1" key="1">
    <citation type="submission" date="2006-12" db="EMBL/GenBank/DDBJ databases">
        <title>Complete sequence of Acidovorax avenae subsp. citrulli AAC00-1.</title>
        <authorList>
            <consortium name="US DOE Joint Genome Institute"/>
            <person name="Copeland A."/>
            <person name="Lucas S."/>
            <person name="Lapidus A."/>
            <person name="Barry K."/>
            <person name="Detter J.C."/>
            <person name="Glavina del Rio T."/>
            <person name="Dalin E."/>
            <person name="Tice H."/>
            <person name="Pitluck S."/>
            <person name="Kiss H."/>
            <person name="Brettin T."/>
            <person name="Bruce D."/>
            <person name="Han C."/>
            <person name="Tapia R."/>
            <person name="Gilna P."/>
            <person name="Schmutz J."/>
            <person name="Larimer F."/>
            <person name="Land M."/>
            <person name="Hauser L."/>
            <person name="Kyrpides N."/>
            <person name="Kim E."/>
            <person name="Stahl D."/>
            <person name="Richardson P."/>
        </authorList>
    </citation>
    <scope>NUCLEOTIDE SEQUENCE</scope>
    <source>
        <strain evidence="1">AAC00-1</strain>
    </source>
</reference>
<dbReference type="HOGENOM" id="CLU_2327450_0_0_4"/>
<proteinExistence type="predicted"/>
<organism evidence="1 2">
    <name type="scientific">Paracidovorax citrulli (strain AAC00-1)</name>
    <name type="common">Acidovorax citrulli</name>
    <dbReference type="NCBI Taxonomy" id="397945"/>
    <lineage>
        <taxon>Bacteria</taxon>
        <taxon>Pseudomonadati</taxon>
        <taxon>Pseudomonadota</taxon>
        <taxon>Betaproteobacteria</taxon>
        <taxon>Burkholderiales</taxon>
        <taxon>Comamonadaceae</taxon>
        <taxon>Paracidovorax</taxon>
    </lineage>
</organism>
<dbReference type="AlphaFoldDB" id="A1TTQ6"/>
<evidence type="ECO:0000313" key="2">
    <source>
        <dbReference type="Proteomes" id="UP000002596"/>
    </source>
</evidence>
<gene>
    <name evidence="1" type="ordered locus">Aave_3799</name>
</gene>
<dbReference type="KEGG" id="aav:Aave_3799"/>
<dbReference type="STRING" id="397945.Aave_3799"/>
<protein>
    <submittedName>
        <fullName evidence="1">Uncharacterized protein</fullName>
    </submittedName>
</protein>
<dbReference type="Proteomes" id="UP000002596">
    <property type="component" value="Chromosome"/>
</dbReference>
<dbReference type="EMBL" id="CP000512">
    <property type="protein sequence ID" value="ABM34344.1"/>
    <property type="molecule type" value="Genomic_DNA"/>
</dbReference>
<evidence type="ECO:0000313" key="1">
    <source>
        <dbReference type="EMBL" id="ABM34344.1"/>
    </source>
</evidence>
<name>A1TTQ6_PARC0</name>